<feature type="domain" description="DM2" evidence="5">
    <location>
        <begin position="388"/>
        <end position="472"/>
    </location>
</feature>
<dbReference type="InterPro" id="IPR036877">
    <property type="entry name" value="SUI1_dom_sf"/>
</dbReference>
<dbReference type="GO" id="GO:0001731">
    <property type="term" value="P:formation of translation preinitiation complex"/>
    <property type="evidence" value="ECO:0007669"/>
    <property type="project" value="InterPro"/>
</dbReference>
<dbReference type="GO" id="GO:0003743">
    <property type="term" value="F:translation initiation factor activity"/>
    <property type="evidence" value="ECO:0007669"/>
    <property type="project" value="UniProtKB-KW"/>
</dbReference>
<dbReference type="Pfam" id="PF01253">
    <property type="entry name" value="SUI1"/>
    <property type="match status" value="1"/>
</dbReference>
<dbReference type="GeneTree" id="ENSGT00550000074865"/>
<keyword evidence="3" id="KW-0396">Initiation factor</keyword>
<dbReference type="InterPro" id="IPR039759">
    <property type="entry name" value="eIF2D_SUI1"/>
</dbReference>
<dbReference type="InterPro" id="IPR015947">
    <property type="entry name" value="PUA-like_sf"/>
</dbReference>
<evidence type="ECO:0000259" key="5">
    <source>
        <dbReference type="PROSITE" id="PS51925"/>
    </source>
</evidence>
<dbReference type="InterPro" id="IPR039757">
    <property type="entry name" value="EIF2D"/>
</dbReference>
<dbReference type="NCBIfam" id="TIGR00451">
    <property type="entry name" value="unchar_dom_2"/>
    <property type="match status" value="1"/>
</dbReference>
<accession>A0A803J7S4</accession>
<dbReference type="PANTHER" id="PTHR12217:SF4">
    <property type="entry name" value="EUKARYOTIC TRANSLATION INITIATION FACTOR 2D"/>
    <property type="match status" value="1"/>
</dbReference>
<keyword evidence="3" id="KW-0648">Protein biosynthesis</keyword>
<evidence type="ECO:0000256" key="3">
    <source>
        <dbReference type="ARBA" id="ARBA00022540"/>
    </source>
</evidence>
<reference evidence="6" key="2">
    <citation type="submission" date="2021-03" db="UniProtKB">
        <authorList>
            <consortium name="Ensembl"/>
        </authorList>
    </citation>
    <scope>IDENTIFICATION</scope>
</reference>
<dbReference type="Pfam" id="PF25304">
    <property type="entry name" value="WHD_eIF2D"/>
    <property type="match status" value="1"/>
</dbReference>
<evidence type="ECO:0000256" key="2">
    <source>
        <dbReference type="ARBA" id="ARBA00022490"/>
    </source>
</evidence>
<dbReference type="Pfam" id="PF17832">
    <property type="entry name" value="Pre-PUA"/>
    <property type="match status" value="1"/>
</dbReference>
<dbReference type="CDD" id="cd11610">
    <property type="entry name" value="eIF2D_N"/>
    <property type="match status" value="1"/>
</dbReference>
<dbReference type="Gene3D" id="3.30.780.10">
    <property type="entry name" value="SUI1-like domain"/>
    <property type="match status" value="1"/>
</dbReference>
<dbReference type="InterPro" id="IPR058886">
    <property type="entry name" value="SWIB_eIF2D"/>
</dbReference>
<dbReference type="InterPro" id="IPR001950">
    <property type="entry name" value="SUI1"/>
</dbReference>
<dbReference type="SUPFAM" id="SSF88697">
    <property type="entry name" value="PUA domain-like"/>
    <property type="match status" value="1"/>
</dbReference>
<evidence type="ECO:0000256" key="1">
    <source>
        <dbReference type="ARBA" id="ARBA00010359"/>
    </source>
</evidence>
<protein>
    <submittedName>
        <fullName evidence="6">Eukaryotic translation initiation factor 2D</fullName>
    </submittedName>
</protein>
<dbReference type="InParanoid" id="A0A803J7S4"/>
<dbReference type="SUPFAM" id="SSF55159">
    <property type="entry name" value="eIF1-like"/>
    <property type="match status" value="1"/>
</dbReference>
<dbReference type="Xenbase" id="XB-GENE-947279">
    <property type="gene designation" value="eif2d"/>
</dbReference>
<organism evidence="6">
    <name type="scientific">Xenopus tropicalis</name>
    <name type="common">Western clawed frog</name>
    <name type="synonym">Silurana tropicalis</name>
    <dbReference type="NCBI Taxonomy" id="8364"/>
    <lineage>
        <taxon>Eukaryota</taxon>
        <taxon>Metazoa</taxon>
        <taxon>Chordata</taxon>
        <taxon>Craniata</taxon>
        <taxon>Vertebrata</taxon>
        <taxon>Euteleostomi</taxon>
        <taxon>Amphibia</taxon>
        <taxon>Batrachia</taxon>
        <taxon>Anura</taxon>
        <taxon>Pipoidea</taxon>
        <taxon>Pipidae</taxon>
        <taxon>Xenopodinae</taxon>
        <taxon>Xenopus</taxon>
        <taxon>Silurana</taxon>
    </lineage>
</organism>
<dbReference type="Pfam" id="PF26291">
    <property type="entry name" value="SWIB_eIF2D"/>
    <property type="match status" value="1"/>
</dbReference>
<dbReference type="InterPro" id="IPR004521">
    <property type="entry name" value="Uncharacterised_CHP00451"/>
</dbReference>
<name>A0A803J7S4_XENTR</name>
<dbReference type="CDD" id="cd11608">
    <property type="entry name" value="eIF2D_C"/>
    <property type="match status" value="1"/>
</dbReference>
<dbReference type="InterPro" id="IPR048248">
    <property type="entry name" value="PUA_eIF2d-like"/>
</dbReference>
<feature type="domain" description="SUI1" evidence="4">
    <location>
        <begin position="496"/>
        <end position="569"/>
    </location>
</feature>
<dbReference type="Bgee" id="ENSXETG00000023678">
    <property type="expression patterns" value="Expressed in testis and 13 other cell types or tissues"/>
</dbReference>
<dbReference type="CDD" id="cd21156">
    <property type="entry name" value="PUA_eIF2d-like"/>
    <property type="match status" value="1"/>
</dbReference>
<sequence length="644" mass="72003">MFAKNFRVKSNTAIKGSDRRKLRADISSAFPFLTTENLSELMPSKEELSIVKVFAHKGDAVTLYVHNRNPVMFELEKNLYPTVYALWKYPDLLPAFTTWPPVLEKMAGGADLMLPGVVVPSFGLPEIQQGSLCAITLVGNRAPVAVGVATMSSKEMLASGMKGKGFNILHTFGDQLWAYGDKSCLPNIPIPEVSLTVVEEGDGQAVSQEVSSEAQDPQAQLENLNLMEEETTHKEEDSEKHCEGVDEQIKETENLVPLQKSSQEAMDSLLHQCFFHALKHKVKKSDLPLLTSTFLRNYLFACCPEGQQVDIKKSSYKKLTKFLQTMQQRKVLQVKELNKGVESIVEIDWKHPDVRSFVAPEPVPVDLVVSGSIDGGGESPYQPPEIITLYGISSKMLPLFQEAGHRKGDLLTHSDVRSIIITYVKNNELVDSNNKNFVNINPVLCDCLLEKSEQNDFFSLKWDDLLLRCLEKMQHSHQVTFPGRPPIIRKGNIDPIDISVVQRASNKKVTMIKNLELYGLDPSSVGSMLQQRVQASSTCTAIPGSKDRVQVQIQGNQVSQVGKLLLGEYGNYDQVSSHRRDIEEKQISISSCNTFSVCHKLCVIINLRFLFGCCCWLKDATSIAEIVYVYDFIDFISINHCVIK</sequence>
<dbReference type="SUPFAM" id="SSF47592">
    <property type="entry name" value="SWIB/MDM2 domain"/>
    <property type="match status" value="1"/>
</dbReference>
<dbReference type="InterPro" id="IPR041366">
    <property type="entry name" value="Pre-PUA"/>
</dbReference>
<dbReference type="InterPro" id="IPR048247">
    <property type="entry name" value="eIF2D_N"/>
</dbReference>
<keyword evidence="2" id="KW-0963">Cytoplasm</keyword>
<dbReference type="PROSITE" id="PS50890">
    <property type="entry name" value="PUA"/>
    <property type="match status" value="1"/>
</dbReference>
<evidence type="ECO:0000259" key="4">
    <source>
        <dbReference type="PROSITE" id="PS50296"/>
    </source>
</evidence>
<dbReference type="GO" id="GO:0003723">
    <property type="term" value="F:RNA binding"/>
    <property type="evidence" value="ECO:0007669"/>
    <property type="project" value="InterPro"/>
</dbReference>
<comment type="similarity">
    <text evidence="1">Belongs to the eIF2D family.</text>
</comment>
<dbReference type="Gene3D" id="3.10.400.20">
    <property type="match status" value="1"/>
</dbReference>
<dbReference type="PANTHER" id="PTHR12217">
    <property type="entry name" value="EUKARYOTIC TRANSLATION INITIATION FACTOR 2D"/>
    <property type="match status" value="1"/>
</dbReference>
<proteinExistence type="inferred from homology"/>
<dbReference type="Ensembl" id="ENSXETT00000113930">
    <property type="protein sequence ID" value="ENSXETP00000103926"/>
    <property type="gene ID" value="ENSXETG00000023678"/>
</dbReference>
<dbReference type="Pfam" id="PF26292">
    <property type="entry name" value="PUA_elF2D"/>
    <property type="match status" value="1"/>
</dbReference>
<dbReference type="InterPro" id="IPR057429">
    <property type="entry name" value="WH_eIF2D"/>
</dbReference>
<dbReference type="AlphaFoldDB" id="A0A803J7S4"/>
<evidence type="ECO:0000313" key="6">
    <source>
        <dbReference type="Ensembl" id="ENSXETP00000103926"/>
    </source>
</evidence>
<dbReference type="InterPro" id="IPR036885">
    <property type="entry name" value="SWIB_MDM2_dom_sf"/>
</dbReference>
<dbReference type="PROSITE" id="PS50296">
    <property type="entry name" value="SUI1"/>
    <property type="match status" value="1"/>
</dbReference>
<dbReference type="PROSITE" id="PS51925">
    <property type="entry name" value="SWIB_MDM2"/>
    <property type="match status" value="1"/>
</dbReference>
<reference evidence="6" key="1">
    <citation type="journal article" date="2010" name="Science">
        <title>The genome of the Western clawed frog Xenopus tropicalis.</title>
        <authorList>
            <person name="Hellsten U."/>
            <person name="Harland R.M."/>
            <person name="Gilchrist M.J."/>
            <person name="Hendrix D."/>
            <person name="Jurka J."/>
            <person name="Kapitonov V."/>
            <person name="Ovcharenko I."/>
            <person name="Putnam N.H."/>
            <person name="Shu S."/>
            <person name="Taher L."/>
            <person name="Blitz I.L."/>
            <person name="Blumberg B."/>
            <person name="Dichmann D.S."/>
            <person name="Dubchak I."/>
            <person name="Amaya E."/>
            <person name="Detter J.C."/>
            <person name="Fletcher R."/>
            <person name="Gerhard D.S."/>
            <person name="Goodstein D."/>
            <person name="Graves T."/>
            <person name="Grigoriev I.V."/>
            <person name="Grimwood J."/>
            <person name="Kawashima T."/>
            <person name="Lindquist E."/>
            <person name="Lucas S.M."/>
            <person name="Mead P.E."/>
            <person name="Mitros T."/>
            <person name="Ogino H."/>
            <person name="Ohta Y."/>
            <person name="Poliakov A.V."/>
            <person name="Pollet N."/>
            <person name="Robert J."/>
            <person name="Salamov A."/>
            <person name="Sater A.K."/>
            <person name="Schmutz J."/>
            <person name="Terry A."/>
            <person name="Vize P.D."/>
            <person name="Warren W.C."/>
            <person name="Wells D."/>
            <person name="Wills A."/>
            <person name="Wilson R.K."/>
            <person name="Zimmerman L.B."/>
            <person name="Zorn A.M."/>
            <person name="Grainger R."/>
            <person name="Grammer T."/>
            <person name="Khokha M.K."/>
            <person name="Richardson P.M."/>
            <person name="Rokhsar D.S."/>
        </authorList>
    </citation>
    <scope>NUCLEOTIDE SEQUENCE [LARGE SCALE GENOMIC DNA]</scope>
    <source>
        <strain evidence="6">Nigerian</strain>
    </source>
</reference>
<dbReference type="InterPro" id="IPR003121">
    <property type="entry name" value="SWIB_MDM2_domain"/>
</dbReference>
<dbReference type="FunCoup" id="A0A803J7S4">
    <property type="interactions" value="3002"/>
</dbReference>
<dbReference type="FunFam" id="3.10.400.20:FF:000002">
    <property type="entry name" value="Eukaryotic translation initiation factor 2D"/>
    <property type="match status" value="1"/>
</dbReference>
<gene>
    <name evidence="6" type="primary">eif2d</name>
</gene>